<feature type="chain" id="PRO_5003096099" description="Calcium load-activated calcium channel" evidence="16">
    <location>
        <begin position="23"/>
        <end position="192"/>
    </location>
</feature>
<dbReference type="SMART" id="SM01415">
    <property type="entry name" value="DUF106"/>
    <property type="match status" value="1"/>
</dbReference>
<keyword evidence="11" id="KW-0406">Ion transport</keyword>
<feature type="transmembrane region" description="Helical" evidence="15">
    <location>
        <begin position="93"/>
        <end position="116"/>
    </location>
</feature>
<feature type="signal peptide" evidence="16">
    <location>
        <begin position="1"/>
        <end position="22"/>
    </location>
</feature>
<keyword evidence="12 15" id="KW-0472">Membrane</keyword>
<evidence type="ECO:0000256" key="3">
    <source>
        <dbReference type="ARBA" id="ARBA00022448"/>
    </source>
</evidence>
<dbReference type="AlphaFoldDB" id="D7G127"/>
<evidence type="ECO:0000256" key="12">
    <source>
        <dbReference type="ARBA" id="ARBA00023136"/>
    </source>
</evidence>
<proteinExistence type="inferred from homology"/>
<dbReference type="GO" id="GO:0005789">
    <property type="term" value="C:endoplasmic reticulum membrane"/>
    <property type="evidence" value="ECO:0007669"/>
    <property type="project" value="UniProtKB-SubCell"/>
</dbReference>
<evidence type="ECO:0000256" key="14">
    <source>
        <dbReference type="SAM" id="Coils"/>
    </source>
</evidence>
<dbReference type="GO" id="GO:0032469">
    <property type="term" value="P:endoplasmic reticulum calcium ion homeostasis"/>
    <property type="evidence" value="ECO:0007669"/>
    <property type="project" value="InterPro"/>
</dbReference>
<keyword evidence="5" id="KW-0107">Calcium channel</keyword>
<evidence type="ECO:0008006" key="19">
    <source>
        <dbReference type="Google" id="ProtNLM"/>
    </source>
</evidence>
<evidence type="ECO:0000256" key="1">
    <source>
        <dbReference type="ARBA" id="ARBA00004477"/>
    </source>
</evidence>
<evidence type="ECO:0000256" key="10">
    <source>
        <dbReference type="ARBA" id="ARBA00023054"/>
    </source>
</evidence>
<evidence type="ECO:0000313" key="17">
    <source>
        <dbReference type="EMBL" id="CBJ33137.1"/>
    </source>
</evidence>
<protein>
    <recommendedName>
        <fullName evidence="19">Calcium load-activated calcium channel</fullName>
    </recommendedName>
</protein>
<keyword evidence="18" id="KW-1185">Reference proteome</keyword>
<evidence type="ECO:0000256" key="11">
    <source>
        <dbReference type="ARBA" id="ARBA00023065"/>
    </source>
</evidence>
<dbReference type="PANTHER" id="PTHR20917">
    <property type="entry name" value="PNAS-RELATED"/>
    <property type="match status" value="1"/>
</dbReference>
<evidence type="ECO:0000313" key="18">
    <source>
        <dbReference type="Proteomes" id="UP000002630"/>
    </source>
</evidence>
<dbReference type="STRING" id="2880.D7G127"/>
<feature type="coiled-coil region" evidence="14">
    <location>
        <begin position="34"/>
        <end position="90"/>
    </location>
</feature>
<dbReference type="InterPro" id="IPR008559">
    <property type="entry name" value="TMCO1"/>
</dbReference>
<sequence>MGVLMCVVIMALSALIALLTEAYSWYTVYRKPEYQRLKRHIENLVKDVEKKKAEPVGGSVERKVKNLKALSRLEKDLAEATKDLQALTMSNKLVVAVTLMVVMIAINKSFAGIVVAKLPFVPISLVQKISHRALEGEDPTDCSVAFIFALCQAGVKGNIVKLVGVGHPKGMKEANPFAELGAPVEEDHAKVQ</sequence>
<evidence type="ECO:0000256" key="4">
    <source>
        <dbReference type="ARBA" id="ARBA00022568"/>
    </source>
</evidence>
<evidence type="ECO:0000256" key="13">
    <source>
        <dbReference type="ARBA" id="ARBA00023303"/>
    </source>
</evidence>
<keyword evidence="13" id="KW-0407">Ion channel</keyword>
<evidence type="ECO:0000256" key="8">
    <source>
        <dbReference type="ARBA" id="ARBA00022837"/>
    </source>
</evidence>
<gene>
    <name evidence="17" type="ORF">Esi_0431_0003</name>
</gene>
<evidence type="ECO:0000256" key="2">
    <source>
        <dbReference type="ARBA" id="ARBA00006537"/>
    </source>
</evidence>
<dbReference type="GO" id="GO:0005262">
    <property type="term" value="F:calcium channel activity"/>
    <property type="evidence" value="ECO:0007669"/>
    <property type="project" value="UniProtKB-KW"/>
</dbReference>
<accession>D7G127</accession>
<evidence type="ECO:0000256" key="5">
    <source>
        <dbReference type="ARBA" id="ARBA00022673"/>
    </source>
</evidence>
<dbReference type="eggNOG" id="KOG3312">
    <property type="taxonomic scope" value="Eukaryota"/>
</dbReference>
<reference evidence="17 18" key="1">
    <citation type="journal article" date="2010" name="Nature">
        <title>The Ectocarpus genome and the independent evolution of multicellularity in brown algae.</title>
        <authorList>
            <person name="Cock J.M."/>
            <person name="Sterck L."/>
            <person name="Rouze P."/>
            <person name="Scornet D."/>
            <person name="Allen A.E."/>
            <person name="Amoutzias G."/>
            <person name="Anthouard V."/>
            <person name="Artiguenave F."/>
            <person name="Aury J.M."/>
            <person name="Badger J.H."/>
            <person name="Beszteri B."/>
            <person name="Billiau K."/>
            <person name="Bonnet E."/>
            <person name="Bothwell J.H."/>
            <person name="Bowler C."/>
            <person name="Boyen C."/>
            <person name="Brownlee C."/>
            <person name="Carrano C.J."/>
            <person name="Charrier B."/>
            <person name="Cho G.Y."/>
            <person name="Coelho S.M."/>
            <person name="Collen J."/>
            <person name="Corre E."/>
            <person name="Da Silva C."/>
            <person name="Delage L."/>
            <person name="Delaroque N."/>
            <person name="Dittami S.M."/>
            <person name="Doulbeau S."/>
            <person name="Elias M."/>
            <person name="Farnham G."/>
            <person name="Gachon C.M."/>
            <person name="Gschloessl B."/>
            <person name="Heesch S."/>
            <person name="Jabbari K."/>
            <person name="Jubin C."/>
            <person name="Kawai H."/>
            <person name="Kimura K."/>
            <person name="Kloareg B."/>
            <person name="Kupper F.C."/>
            <person name="Lang D."/>
            <person name="Le Bail A."/>
            <person name="Leblanc C."/>
            <person name="Lerouge P."/>
            <person name="Lohr M."/>
            <person name="Lopez P.J."/>
            <person name="Martens C."/>
            <person name="Maumus F."/>
            <person name="Michel G."/>
            <person name="Miranda-Saavedra D."/>
            <person name="Morales J."/>
            <person name="Moreau H."/>
            <person name="Motomura T."/>
            <person name="Nagasato C."/>
            <person name="Napoli C.A."/>
            <person name="Nelson D.R."/>
            <person name="Nyvall-Collen P."/>
            <person name="Peters A.F."/>
            <person name="Pommier C."/>
            <person name="Potin P."/>
            <person name="Poulain J."/>
            <person name="Quesneville H."/>
            <person name="Read B."/>
            <person name="Rensing S.A."/>
            <person name="Ritter A."/>
            <person name="Rousvoal S."/>
            <person name="Samanta M."/>
            <person name="Samson G."/>
            <person name="Schroeder D.C."/>
            <person name="Segurens B."/>
            <person name="Strittmatter M."/>
            <person name="Tonon T."/>
            <person name="Tregear J.W."/>
            <person name="Valentin K."/>
            <person name="von Dassow P."/>
            <person name="Yamagishi T."/>
            <person name="Van de Peer Y."/>
            <person name="Wincker P."/>
        </authorList>
    </citation>
    <scope>NUCLEOTIDE SEQUENCE [LARGE SCALE GENOMIC DNA]</scope>
    <source>
        <strain evidence="18">Ec32 / CCAP1310/4</strain>
    </source>
</reference>
<keyword evidence="10 14" id="KW-0175">Coiled coil</keyword>
<dbReference type="Proteomes" id="UP000002630">
    <property type="component" value="Unassembled WGS sequence"/>
</dbReference>
<evidence type="ECO:0000256" key="9">
    <source>
        <dbReference type="ARBA" id="ARBA00022989"/>
    </source>
</evidence>
<comment type="subcellular location">
    <subcellularLocation>
        <location evidence="1">Endoplasmic reticulum membrane</location>
        <topology evidence="1">Multi-pass membrane protein</topology>
    </subcellularLocation>
</comment>
<keyword evidence="7" id="KW-0256">Endoplasmic reticulum</keyword>
<keyword evidence="6 15" id="KW-0812">Transmembrane</keyword>
<evidence type="ECO:0000256" key="7">
    <source>
        <dbReference type="ARBA" id="ARBA00022824"/>
    </source>
</evidence>
<dbReference type="InParanoid" id="D7G127"/>
<keyword evidence="3" id="KW-0813">Transport</keyword>
<keyword evidence="8" id="KW-0106">Calcium</keyword>
<keyword evidence="16" id="KW-0732">Signal</keyword>
<organism evidence="17 18">
    <name type="scientific">Ectocarpus siliculosus</name>
    <name type="common">Brown alga</name>
    <name type="synonym">Conferva siliculosa</name>
    <dbReference type="NCBI Taxonomy" id="2880"/>
    <lineage>
        <taxon>Eukaryota</taxon>
        <taxon>Sar</taxon>
        <taxon>Stramenopiles</taxon>
        <taxon>Ochrophyta</taxon>
        <taxon>PX clade</taxon>
        <taxon>Phaeophyceae</taxon>
        <taxon>Ectocarpales</taxon>
        <taxon>Ectocarpaceae</taxon>
        <taxon>Ectocarpus</taxon>
    </lineage>
</organism>
<keyword evidence="4" id="KW-0109">Calcium transport</keyword>
<evidence type="ECO:0000256" key="15">
    <source>
        <dbReference type="SAM" id="Phobius"/>
    </source>
</evidence>
<dbReference type="InterPro" id="IPR002809">
    <property type="entry name" value="EMC3/TMCO1"/>
</dbReference>
<comment type="similarity">
    <text evidence="2">Belongs to the TMCO1 family.</text>
</comment>
<evidence type="ECO:0000256" key="6">
    <source>
        <dbReference type="ARBA" id="ARBA00022692"/>
    </source>
</evidence>
<evidence type="ECO:0000256" key="16">
    <source>
        <dbReference type="SAM" id="SignalP"/>
    </source>
</evidence>
<dbReference type="EMBL" id="FN649760">
    <property type="protein sequence ID" value="CBJ33137.1"/>
    <property type="molecule type" value="Genomic_DNA"/>
</dbReference>
<dbReference type="Pfam" id="PF01956">
    <property type="entry name" value="EMC3_TMCO1"/>
    <property type="match status" value="1"/>
</dbReference>
<dbReference type="OrthoDB" id="342726at2759"/>
<dbReference type="FunCoup" id="D7G127">
    <property type="interactions" value="133"/>
</dbReference>
<keyword evidence="9 15" id="KW-1133">Transmembrane helix</keyword>
<dbReference type="PANTHER" id="PTHR20917:SF0">
    <property type="entry name" value="CALCIUM LOAD-ACTIVATED CALCIUM CHANNEL"/>
    <property type="match status" value="1"/>
</dbReference>
<name>D7G127_ECTSI</name>